<dbReference type="RefSeq" id="WP_200275194.1">
    <property type="nucleotide sequence ID" value="NZ_JAENII010000001.1"/>
</dbReference>
<organism evidence="4 5">
    <name type="scientific">Haloferula rosea</name>
    <dbReference type="NCBI Taxonomy" id="490093"/>
    <lineage>
        <taxon>Bacteria</taxon>
        <taxon>Pseudomonadati</taxon>
        <taxon>Verrucomicrobiota</taxon>
        <taxon>Verrucomicrobiia</taxon>
        <taxon>Verrucomicrobiales</taxon>
        <taxon>Verrucomicrobiaceae</taxon>
        <taxon>Haloferula</taxon>
    </lineage>
</organism>
<dbReference type="AlphaFoldDB" id="A0A934R564"/>
<dbReference type="EMBL" id="JAENII010000001">
    <property type="protein sequence ID" value="MBK1825509.1"/>
    <property type="molecule type" value="Genomic_DNA"/>
</dbReference>
<dbReference type="InterPro" id="IPR000917">
    <property type="entry name" value="Sulfatase_N"/>
</dbReference>
<proteinExistence type="predicted"/>
<dbReference type="InterPro" id="IPR017850">
    <property type="entry name" value="Alkaline_phosphatase_core_sf"/>
</dbReference>
<dbReference type="GO" id="GO:0008484">
    <property type="term" value="F:sulfuric ester hydrolase activity"/>
    <property type="evidence" value="ECO:0007669"/>
    <property type="project" value="TreeGrafter"/>
</dbReference>
<sequence>MRVTQALIVGFAVLAAGIVDGERPNIVFLMSDDQSTYTMGCYGNPDVKTPNLDRLGGEGMIFDNHYVTTAICMASRATAMTGMYEYKTGCNFDHGHMLVKTWKKSYPMLLREAGYQTAFAGKFGFDLVNEPDGKKLPLPAGDFDKWGGGPGQTHYETARNKSMAAYAKDYPHSTLSYGAFGRDFIREATKSEKPFCLSVSFKAPHKPATPDPKFDAVYKGKTFKKPENYGRKNGEHFSKQSKQDRQYERFESWNYSDNYDEVMATYHQQIHAIDVAVGMIREALEEQKVADNTVIIYTSDNGFFCGSHGYGSKVLPYEESSRVPLIIFDPRHPNSGRKLRTDALTGNIDFAPTMLKLAGLPVPENMDGDDLMKVYGDPKAAIHDSIALINVWGKSPTHTMAVVTKDRKYIHWGYANDGFEVTEELYLLGKDPLELTNQAGNPEASSVMEQMRKIYDRHLAHWKAEAVPYHNYQPYGTIFDRNIDWDERAPLLRKRGRAK</sequence>
<evidence type="ECO:0000313" key="4">
    <source>
        <dbReference type="EMBL" id="MBK1825509.1"/>
    </source>
</evidence>
<keyword evidence="2" id="KW-0378">Hydrolase</keyword>
<reference evidence="4" key="1">
    <citation type="submission" date="2021-01" db="EMBL/GenBank/DDBJ databases">
        <title>Modified the classification status of verrucomicrobia.</title>
        <authorList>
            <person name="Feng X."/>
        </authorList>
    </citation>
    <scope>NUCLEOTIDE SEQUENCE</scope>
    <source>
        <strain evidence="4">KCTC 22201</strain>
    </source>
</reference>
<dbReference type="GO" id="GO:0005737">
    <property type="term" value="C:cytoplasm"/>
    <property type="evidence" value="ECO:0007669"/>
    <property type="project" value="TreeGrafter"/>
</dbReference>
<accession>A0A934R564</accession>
<evidence type="ECO:0000313" key="5">
    <source>
        <dbReference type="Proteomes" id="UP000658278"/>
    </source>
</evidence>
<dbReference type="GO" id="GO:0046872">
    <property type="term" value="F:metal ion binding"/>
    <property type="evidence" value="ECO:0007669"/>
    <property type="project" value="UniProtKB-KW"/>
</dbReference>
<comment type="caution">
    <text evidence="4">The sequence shown here is derived from an EMBL/GenBank/DDBJ whole genome shotgun (WGS) entry which is preliminary data.</text>
</comment>
<keyword evidence="5" id="KW-1185">Reference proteome</keyword>
<keyword evidence="1" id="KW-0479">Metal-binding</keyword>
<gene>
    <name evidence="4" type="ORF">JIN81_00635</name>
</gene>
<evidence type="ECO:0000259" key="3">
    <source>
        <dbReference type="Pfam" id="PF00884"/>
    </source>
</evidence>
<dbReference type="PANTHER" id="PTHR45953">
    <property type="entry name" value="IDURONATE 2-SULFATASE"/>
    <property type="match status" value="1"/>
</dbReference>
<dbReference type="CDD" id="cd16031">
    <property type="entry name" value="G6S_like"/>
    <property type="match status" value="1"/>
</dbReference>
<evidence type="ECO:0000256" key="2">
    <source>
        <dbReference type="ARBA" id="ARBA00022801"/>
    </source>
</evidence>
<evidence type="ECO:0000256" key="1">
    <source>
        <dbReference type="ARBA" id="ARBA00022723"/>
    </source>
</evidence>
<name>A0A934R564_9BACT</name>
<protein>
    <submittedName>
        <fullName evidence="4">Sulfatase</fullName>
    </submittedName>
</protein>
<dbReference type="Gene3D" id="3.40.720.10">
    <property type="entry name" value="Alkaline Phosphatase, subunit A"/>
    <property type="match status" value="1"/>
</dbReference>
<dbReference type="SUPFAM" id="SSF53649">
    <property type="entry name" value="Alkaline phosphatase-like"/>
    <property type="match status" value="1"/>
</dbReference>
<dbReference type="Proteomes" id="UP000658278">
    <property type="component" value="Unassembled WGS sequence"/>
</dbReference>
<feature type="domain" description="Sulfatase N-terminal" evidence="3">
    <location>
        <begin position="24"/>
        <end position="359"/>
    </location>
</feature>
<dbReference type="PANTHER" id="PTHR45953:SF1">
    <property type="entry name" value="IDURONATE 2-SULFATASE"/>
    <property type="match status" value="1"/>
</dbReference>
<dbReference type="Pfam" id="PF00884">
    <property type="entry name" value="Sulfatase"/>
    <property type="match status" value="1"/>
</dbReference>